<dbReference type="InterPro" id="IPR036638">
    <property type="entry name" value="HLH_DNA-bd_sf"/>
</dbReference>
<dbReference type="SUPFAM" id="SSF47459">
    <property type="entry name" value="HLH, helix-loop-helix DNA-binding domain"/>
    <property type="match status" value="1"/>
</dbReference>
<feature type="region of interest" description="Disordered" evidence="1">
    <location>
        <begin position="1"/>
        <end position="34"/>
    </location>
</feature>
<evidence type="ECO:0000259" key="2">
    <source>
        <dbReference type="Pfam" id="PF23175"/>
    </source>
</evidence>
<dbReference type="Pfam" id="PF23175">
    <property type="entry name" value="bHLH_STRA8"/>
    <property type="match status" value="1"/>
</dbReference>
<dbReference type="Proteomes" id="UP000710432">
    <property type="component" value="Unassembled WGS sequence"/>
</dbReference>
<dbReference type="GO" id="GO:0007283">
    <property type="term" value="P:spermatogenesis"/>
    <property type="evidence" value="ECO:0007669"/>
    <property type="project" value="TreeGrafter"/>
</dbReference>
<dbReference type="PANTHER" id="PTHR35254">
    <property type="entry name" value="STIMULATED BY RETINOIC ACID GENE 8 PROTEIN HOMOLOG"/>
    <property type="match status" value="1"/>
</dbReference>
<organism evidence="3 4">
    <name type="scientific">Microtus ochrogaster</name>
    <name type="common">Prairie vole</name>
    <dbReference type="NCBI Taxonomy" id="79684"/>
    <lineage>
        <taxon>Eukaryota</taxon>
        <taxon>Metazoa</taxon>
        <taxon>Chordata</taxon>
        <taxon>Craniata</taxon>
        <taxon>Vertebrata</taxon>
        <taxon>Euteleostomi</taxon>
        <taxon>Mammalia</taxon>
        <taxon>Eutheria</taxon>
        <taxon>Euarchontoglires</taxon>
        <taxon>Glires</taxon>
        <taxon>Rodentia</taxon>
        <taxon>Myomorpha</taxon>
        <taxon>Muroidea</taxon>
        <taxon>Cricetidae</taxon>
        <taxon>Arvicolinae</taxon>
        <taxon>Microtus</taxon>
    </lineage>
</organism>
<dbReference type="InterPro" id="IPR057021">
    <property type="entry name" value="bHLH_STRA8"/>
</dbReference>
<name>A0A8J6GI31_MICOH</name>
<proteinExistence type="predicted"/>
<dbReference type="GO" id="GO:0005634">
    <property type="term" value="C:nucleus"/>
    <property type="evidence" value="ECO:0007669"/>
    <property type="project" value="TreeGrafter"/>
</dbReference>
<dbReference type="GO" id="GO:0090427">
    <property type="term" value="P:activation of meiosis"/>
    <property type="evidence" value="ECO:0007669"/>
    <property type="project" value="TreeGrafter"/>
</dbReference>
<dbReference type="GO" id="GO:0051321">
    <property type="term" value="P:meiotic cell cycle"/>
    <property type="evidence" value="ECO:0007669"/>
    <property type="project" value="InterPro"/>
</dbReference>
<dbReference type="AlphaFoldDB" id="A0A8J6GI31"/>
<evidence type="ECO:0000313" key="4">
    <source>
        <dbReference type="Proteomes" id="UP000710432"/>
    </source>
</evidence>
<protein>
    <submittedName>
        <fullName evidence="3">Stimulated by retinoic acid gene 8 protein</fullName>
    </submittedName>
</protein>
<gene>
    <name evidence="3" type="ORF">LTLLF_155485</name>
</gene>
<dbReference type="EMBL" id="JAATJU010022600">
    <property type="protein sequence ID" value="KAH0510153.1"/>
    <property type="molecule type" value="Genomic_DNA"/>
</dbReference>
<evidence type="ECO:0000313" key="3">
    <source>
        <dbReference type="EMBL" id="KAH0510153.1"/>
    </source>
</evidence>
<feature type="compositionally biased region" description="Acidic residues" evidence="1">
    <location>
        <begin position="154"/>
        <end position="174"/>
    </location>
</feature>
<feature type="region of interest" description="Disordered" evidence="1">
    <location>
        <begin position="131"/>
        <end position="184"/>
    </location>
</feature>
<dbReference type="InterPro" id="IPR033537">
    <property type="entry name" value="Stra8"/>
</dbReference>
<accession>A0A8J6GI31</accession>
<dbReference type="GO" id="GO:0046983">
    <property type="term" value="F:protein dimerization activity"/>
    <property type="evidence" value="ECO:0007669"/>
    <property type="project" value="InterPro"/>
</dbReference>
<evidence type="ECO:0000256" key="1">
    <source>
        <dbReference type="SAM" id="MobiDB-lite"/>
    </source>
</evidence>
<feature type="domain" description="STRA8 bHLH" evidence="2">
    <location>
        <begin position="14"/>
        <end position="90"/>
    </location>
</feature>
<comment type="caution">
    <text evidence="3">The sequence shown here is derived from an EMBL/GenBank/DDBJ whole genome shotgun (WGS) entry which is preliminary data.</text>
</comment>
<dbReference type="GO" id="GO:0071300">
    <property type="term" value="P:cellular response to retinoic acid"/>
    <property type="evidence" value="ECO:0007669"/>
    <property type="project" value="InterPro"/>
</dbReference>
<reference evidence="3" key="1">
    <citation type="submission" date="2020-03" db="EMBL/GenBank/DDBJ databases">
        <title>Studies in the Genomics of Life Span.</title>
        <authorList>
            <person name="Glass D."/>
        </authorList>
    </citation>
    <scope>NUCLEOTIDE SEQUENCE</scope>
    <source>
        <strain evidence="3">LTLLF</strain>
        <tissue evidence="3">Muscle</tissue>
    </source>
</reference>
<dbReference type="GO" id="GO:0048477">
    <property type="term" value="P:oogenesis"/>
    <property type="evidence" value="ECO:0007669"/>
    <property type="project" value="TreeGrafter"/>
</dbReference>
<dbReference type="PANTHER" id="PTHR35254:SF1">
    <property type="entry name" value="STIMULATED BY RETINOIC ACID GENE 8 PROTEIN HOMOLOG"/>
    <property type="match status" value="1"/>
</dbReference>
<sequence>MATPGEGNHPNDEGAPQPVAEVQQPESRVARRRLSQARHRATLTGLFNILRKTVYSQSDLTASKWQVLNKTKIHIQELEQTLDNLLNLKGKSALPREKACAYNLEDGNANSLEEVKEEYARMYSEDESVFLNSFPQNSSPPPWCPTEAVGKVDEEGEHDEEREEEGRQEEEEEEEKKVDLSQASSTLLPDLQEFERYLNFYKHTMDLLTMNGIITPQEVTLPIASAAISHLWQTLSEETKACLLQAWEQQNRTFSDLTDACLELACAEDSVKDSGVDSQGASCSLESTQGELLFEDAFDVAGFLDSTEVQHMPNISSVFPNCNPENPEEKFQLYLQIIEFFKSLCCTDTPLNEEPDPLADDDLMLLKCLETFDDEDL</sequence>